<protein>
    <submittedName>
        <fullName evidence="2">Uncharacterized protein</fullName>
    </submittedName>
</protein>
<feature type="compositionally biased region" description="Gly residues" evidence="1">
    <location>
        <begin position="13"/>
        <end position="26"/>
    </location>
</feature>
<feature type="compositionally biased region" description="Basic and acidic residues" evidence="1">
    <location>
        <begin position="51"/>
        <end position="61"/>
    </location>
</feature>
<comment type="caution">
    <text evidence="2">The sequence shown here is derived from an EMBL/GenBank/DDBJ whole genome shotgun (WGS) entry which is preliminary data.</text>
</comment>
<sequence>MTDRREAMTDNGGEQGDLGGRRGLTGGRLPAAPAVGDSRQWEETTNAARSEQQRAQRERRYAPARKRAWHGAAMAMARRPRQSAINHYG</sequence>
<accession>A0AAP0P6R0</accession>
<evidence type="ECO:0000256" key="1">
    <source>
        <dbReference type="SAM" id="MobiDB-lite"/>
    </source>
</evidence>
<organism evidence="2 3">
    <name type="scientific">Stephania cephalantha</name>
    <dbReference type="NCBI Taxonomy" id="152367"/>
    <lineage>
        <taxon>Eukaryota</taxon>
        <taxon>Viridiplantae</taxon>
        <taxon>Streptophyta</taxon>
        <taxon>Embryophyta</taxon>
        <taxon>Tracheophyta</taxon>
        <taxon>Spermatophyta</taxon>
        <taxon>Magnoliopsida</taxon>
        <taxon>Ranunculales</taxon>
        <taxon>Menispermaceae</taxon>
        <taxon>Menispermoideae</taxon>
        <taxon>Cissampelideae</taxon>
        <taxon>Stephania</taxon>
    </lineage>
</organism>
<feature type="region of interest" description="Disordered" evidence="1">
    <location>
        <begin position="1"/>
        <end position="89"/>
    </location>
</feature>
<gene>
    <name evidence="2" type="ORF">Scep_012720</name>
</gene>
<dbReference type="EMBL" id="JBBNAG010000005">
    <property type="protein sequence ID" value="KAK9133192.1"/>
    <property type="molecule type" value="Genomic_DNA"/>
</dbReference>
<dbReference type="Proteomes" id="UP001419268">
    <property type="component" value="Unassembled WGS sequence"/>
</dbReference>
<proteinExistence type="predicted"/>
<dbReference type="AlphaFoldDB" id="A0AAP0P6R0"/>
<evidence type="ECO:0000313" key="2">
    <source>
        <dbReference type="EMBL" id="KAK9133192.1"/>
    </source>
</evidence>
<keyword evidence="3" id="KW-1185">Reference proteome</keyword>
<name>A0AAP0P6R0_9MAGN</name>
<evidence type="ECO:0000313" key="3">
    <source>
        <dbReference type="Proteomes" id="UP001419268"/>
    </source>
</evidence>
<reference evidence="2 3" key="1">
    <citation type="submission" date="2024-01" db="EMBL/GenBank/DDBJ databases">
        <title>Genome assemblies of Stephania.</title>
        <authorList>
            <person name="Yang L."/>
        </authorList>
    </citation>
    <scope>NUCLEOTIDE SEQUENCE [LARGE SCALE GENOMIC DNA]</scope>
    <source>
        <strain evidence="2">JXDWG</strain>
        <tissue evidence="2">Leaf</tissue>
    </source>
</reference>